<dbReference type="PROSITE" id="PS51257">
    <property type="entry name" value="PROKAR_LIPOPROTEIN"/>
    <property type="match status" value="1"/>
</dbReference>
<comment type="caution">
    <text evidence="1">The sequence shown here is derived from an EMBL/GenBank/DDBJ whole genome shotgun (WGS) entry which is preliminary data.</text>
</comment>
<gene>
    <name evidence="1" type="ORF">AAK873_05545</name>
</gene>
<reference evidence="1 2" key="1">
    <citation type="submission" date="2024-03" db="EMBL/GenBank/DDBJ databases">
        <title>Mouse gut bacterial collection (mGBC) of GemPharmatech.</title>
        <authorList>
            <person name="He Y."/>
            <person name="Dong L."/>
            <person name="Wu D."/>
            <person name="Gao X."/>
            <person name="Lin Z."/>
        </authorList>
    </citation>
    <scope>NUCLEOTIDE SEQUENCE [LARGE SCALE GENOMIC DNA]</scope>
    <source>
        <strain evidence="1 2">54-13</strain>
    </source>
</reference>
<name>A0ABV4CX23_9BACT</name>
<protein>
    <submittedName>
        <fullName evidence="1">Clostripain-related cysteine peptidase</fullName>
    </submittedName>
</protein>
<dbReference type="EMBL" id="JBCLPP010000012">
    <property type="protein sequence ID" value="MEY8245080.1"/>
    <property type="molecule type" value="Genomic_DNA"/>
</dbReference>
<proteinExistence type="predicted"/>
<dbReference type="Pfam" id="PF03415">
    <property type="entry name" value="Peptidase_C11"/>
    <property type="match status" value="1"/>
</dbReference>
<sequence length="388" mass="42478">MKLRYIITSLITLVLVGCGGHDGPEQPAGVSRTVLVYMAAANSLGDGSSSRRWDIEDIREMTSAVQAGALDEGGRLLVYHAGSGMVPELKEITRDGVVTLRRYEGAGSPVSVAVMRGVLDDMRTVASADEYGLVLWSHASGWIDNGKSPEGRSWGVDESEGKGSKAKEMAIPDLARALDGQHLLFVYFDCCFMGNIESLYEVKDAARYIVASPTETPLAGMPYEENVPCFFSKVPDLRQVAKNTFDYYDAKSGSDRSIAISLYDMSKIDAVAAAYKNVLAVNKVPADGYSQQQYGYGRTYGNRFYDFAHYVKSLTDDSSLLGSFDRAMSDFVLYTDNTPSMWGGEINLIHCNGVSSYIITGTDDYVASTKGYYDLRWWNDVVSPAFGN</sequence>
<organism evidence="1 2">
    <name type="scientific">Heminiphilus faecis</name>
    <dbReference type="NCBI Taxonomy" id="2601703"/>
    <lineage>
        <taxon>Bacteria</taxon>
        <taxon>Pseudomonadati</taxon>
        <taxon>Bacteroidota</taxon>
        <taxon>Bacteroidia</taxon>
        <taxon>Bacteroidales</taxon>
        <taxon>Muribaculaceae</taxon>
        <taxon>Heminiphilus</taxon>
    </lineage>
</organism>
<dbReference type="Gene3D" id="3.40.50.11970">
    <property type="match status" value="1"/>
</dbReference>
<dbReference type="PANTHER" id="PTHR37835">
    <property type="entry name" value="ALPHA-CLOSTRIPAIN"/>
    <property type="match status" value="1"/>
</dbReference>
<keyword evidence="2" id="KW-1185">Reference proteome</keyword>
<accession>A0ABV4CX23</accession>
<dbReference type="PANTHER" id="PTHR37835:SF1">
    <property type="entry name" value="ALPHA-CLOSTRIPAIN"/>
    <property type="match status" value="1"/>
</dbReference>
<dbReference type="RefSeq" id="WP_369863315.1">
    <property type="nucleotide sequence ID" value="NZ_JBCLPP010000012.1"/>
</dbReference>
<evidence type="ECO:0000313" key="2">
    <source>
        <dbReference type="Proteomes" id="UP001565200"/>
    </source>
</evidence>
<dbReference type="Proteomes" id="UP001565200">
    <property type="component" value="Unassembled WGS sequence"/>
</dbReference>
<evidence type="ECO:0000313" key="1">
    <source>
        <dbReference type="EMBL" id="MEY8245080.1"/>
    </source>
</evidence>
<dbReference type="InterPro" id="IPR005077">
    <property type="entry name" value="Peptidase_C11"/>
</dbReference>